<comment type="similarity">
    <text evidence="7 8">Belongs to the class I-like SAM-binding methyltransferase superfamily. C5-methyltransferase family.</text>
</comment>
<dbReference type="InterPro" id="IPR031303">
    <property type="entry name" value="C5_meth_CS"/>
</dbReference>
<dbReference type="PANTHER" id="PTHR46098">
    <property type="entry name" value="TRNA (CYTOSINE(38)-C(5))-METHYLTRANSFERASE"/>
    <property type="match status" value="1"/>
</dbReference>
<dbReference type="InterPro" id="IPR001525">
    <property type="entry name" value="C5_MeTfrase"/>
</dbReference>
<evidence type="ECO:0000256" key="1">
    <source>
        <dbReference type="ARBA" id="ARBA00022603"/>
    </source>
</evidence>
<evidence type="ECO:0000256" key="6">
    <source>
        <dbReference type="ARBA" id="ARBA00042810"/>
    </source>
</evidence>
<dbReference type="GO" id="GO:0005634">
    <property type="term" value="C:nucleus"/>
    <property type="evidence" value="ECO:0007669"/>
    <property type="project" value="TreeGrafter"/>
</dbReference>
<keyword evidence="2 7" id="KW-0808">Transferase</keyword>
<dbReference type="Proteomes" id="UP001212411">
    <property type="component" value="Chromosome 1"/>
</dbReference>
<keyword evidence="10" id="KW-1185">Reference proteome</keyword>
<evidence type="ECO:0000313" key="9">
    <source>
        <dbReference type="EMBL" id="WBW72070.1"/>
    </source>
</evidence>
<dbReference type="InterPro" id="IPR050750">
    <property type="entry name" value="C5-MTase"/>
</dbReference>
<protein>
    <recommendedName>
        <fullName evidence="5">tRNA (cytosine(38)-C(5))-methyltransferase</fullName>
        <ecNumber evidence="4">2.1.1.204</ecNumber>
    </recommendedName>
    <alternativeName>
        <fullName evidence="6">DNA (cytosine-5)-methyltransferase-like protein 2</fullName>
    </alternativeName>
</protein>
<dbReference type="NCBIfam" id="TIGR00675">
    <property type="entry name" value="dcm"/>
    <property type="match status" value="1"/>
</dbReference>
<dbReference type="PROSITE" id="PS51679">
    <property type="entry name" value="SAM_MT_C5"/>
    <property type="match status" value="1"/>
</dbReference>
<evidence type="ECO:0000313" key="10">
    <source>
        <dbReference type="Proteomes" id="UP001212411"/>
    </source>
</evidence>
<dbReference type="SUPFAM" id="SSF53335">
    <property type="entry name" value="S-adenosyl-L-methionine-dependent methyltransferases"/>
    <property type="match status" value="1"/>
</dbReference>
<dbReference type="InterPro" id="IPR029063">
    <property type="entry name" value="SAM-dependent_MTases_sf"/>
</dbReference>
<reference evidence="9 10" key="1">
    <citation type="journal article" date="2023" name="G3 (Bethesda)">
        <title>A high-quality reference genome for the fission yeast Schizosaccharomyces osmophilus.</title>
        <authorList>
            <person name="Jia G.S."/>
            <person name="Zhang W.C."/>
            <person name="Liang Y."/>
            <person name="Liu X.H."/>
            <person name="Rhind N."/>
            <person name="Pidoux A."/>
            <person name="Brysch-Herzberg M."/>
            <person name="Du L.L."/>
        </authorList>
    </citation>
    <scope>NUCLEOTIDE SEQUENCE [LARGE SCALE GENOMIC DNA]</scope>
    <source>
        <strain evidence="9 10">CBS 15793</strain>
    </source>
</reference>
<dbReference type="Gene3D" id="3.40.50.150">
    <property type="entry name" value="Vaccinia Virus protein VP39"/>
    <property type="match status" value="1"/>
</dbReference>
<dbReference type="CDD" id="cd00315">
    <property type="entry name" value="Cyt_C5_DNA_methylase"/>
    <property type="match status" value="1"/>
</dbReference>
<evidence type="ECO:0000256" key="5">
    <source>
        <dbReference type="ARBA" id="ARBA00039681"/>
    </source>
</evidence>
<accession>A0AAE9WA36</accession>
<dbReference type="PANTHER" id="PTHR46098:SF1">
    <property type="entry name" value="TRNA (CYTOSINE(38)-C(5))-METHYLTRANSFERASE"/>
    <property type="match status" value="1"/>
</dbReference>
<dbReference type="Pfam" id="PF00145">
    <property type="entry name" value="DNA_methylase"/>
    <property type="match status" value="1"/>
</dbReference>
<keyword evidence="1 7" id="KW-0489">Methyltransferase</keyword>
<dbReference type="PROSITE" id="PS00095">
    <property type="entry name" value="C5_MTASE_2"/>
    <property type="match status" value="1"/>
</dbReference>
<dbReference type="EC" id="2.1.1.204" evidence="4"/>
<dbReference type="GO" id="GO:0008168">
    <property type="term" value="F:methyltransferase activity"/>
    <property type="evidence" value="ECO:0007669"/>
    <property type="project" value="UniProtKB-KW"/>
</dbReference>
<evidence type="ECO:0000256" key="7">
    <source>
        <dbReference type="PROSITE-ProRule" id="PRU01016"/>
    </source>
</evidence>
<feature type="active site" evidence="7">
    <location>
        <position position="82"/>
    </location>
</feature>
<dbReference type="KEGG" id="som:SOMG_00844"/>
<dbReference type="GO" id="GO:0032259">
    <property type="term" value="P:methylation"/>
    <property type="evidence" value="ECO:0007669"/>
    <property type="project" value="UniProtKB-KW"/>
</dbReference>
<dbReference type="GeneID" id="80874326"/>
<evidence type="ECO:0000256" key="2">
    <source>
        <dbReference type="ARBA" id="ARBA00022679"/>
    </source>
</evidence>
<name>A0AAE9WA36_9SCHI</name>
<keyword evidence="3 7" id="KW-0949">S-adenosyl-L-methionine</keyword>
<dbReference type="Gene3D" id="3.90.120.10">
    <property type="entry name" value="DNA Methylase, subunit A, domain 2"/>
    <property type="match status" value="1"/>
</dbReference>
<dbReference type="AlphaFoldDB" id="A0AAE9WA36"/>
<dbReference type="RefSeq" id="XP_056036313.1">
    <property type="nucleotide sequence ID" value="XM_056179637.1"/>
</dbReference>
<dbReference type="EMBL" id="CP115611">
    <property type="protein sequence ID" value="WBW72070.1"/>
    <property type="molecule type" value="Genomic_DNA"/>
</dbReference>
<evidence type="ECO:0000256" key="4">
    <source>
        <dbReference type="ARBA" id="ARBA00039081"/>
    </source>
</evidence>
<sequence length="333" mass="38139">MEKGTQFIRVLELYSGIGGMHYALKASNISFEVVCAIDINPLANTLYNHNFGNRAKHIDITKLDAADLDEYKCDLWTMSPSCQPFTRIGKQQDVQDPRSHAFLHLLNELPKLSSPPEYILIENVQGFEHSLTAHSCREVLKRVGYNFIEGIVTPKELNIPNSRCRWYGLARKDSSVSWNFDDIRKTSFKDGYKNEGLKCLNDFLENQVSLESYFLADKLMFRYGHQLDIVKPTSTNCCCFTRGYAQLVQGSGSVIQTSDHENIADQFEKDRMSLRLRYFTAREIARIMGFPESFQWKELGISEKSMYRLLGNSINVNVVSRLLSYLLNNHTSG</sequence>
<evidence type="ECO:0000256" key="3">
    <source>
        <dbReference type="ARBA" id="ARBA00022691"/>
    </source>
</evidence>
<organism evidence="9 10">
    <name type="scientific">Schizosaccharomyces osmophilus</name>
    <dbReference type="NCBI Taxonomy" id="2545709"/>
    <lineage>
        <taxon>Eukaryota</taxon>
        <taxon>Fungi</taxon>
        <taxon>Dikarya</taxon>
        <taxon>Ascomycota</taxon>
        <taxon>Taphrinomycotina</taxon>
        <taxon>Schizosaccharomycetes</taxon>
        <taxon>Schizosaccharomycetales</taxon>
        <taxon>Schizosaccharomycetaceae</taxon>
        <taxon>Schizosaccharomyces</taxon>
    </lineage>
</organism>
<gene>
    <name evidence="9" type="primary">pmt1</name>
    <name evidence="9" type="ORF">SOMG_00844</name>
</gene>
<dbReference type="PRINTS" id="PR00105">
    <property type="entry name" value="C5METTRFRASE"/>
</dbReference>
<evidence type="ECO:0000256" key="8">
    <source>
        <dbReference type="RuleBase" id="RU000416"/>
    </source>
</evidence>
<proteinExistence type="inferred from homology"/>